<dbReference type="EMBL" id="CAJGYM010000060">
    <property type="protein sequence ID" value="CAD6195759.1"/>
    <property type="molecule type" value="Genomic_DNA"/>
</dbReference>
<dbReference type="Proteomes" id="UP000835052">
    <property type="component" value="Unassembled WGS sequence"/>
</dbReference>
<organism evidence="2 3">
    <name type="scientific">Caenorhabditis auriculariae</name>
    <dbReference type="NCBI Taxonomy" id="2777116"/>
    <lineage>
        <taxon>Eukaryota</taxon>
        <taxon>Metazoa</taxon>
        <taxon>Ecdysozoa</taxon>
        <taxon>Nematoda</taxon>
        <taxon>Chromadorea</taxon>
        <taxon>Rhabditida</taxon>
        <taxon>Rhabditina</taxon>
        <taxon>Rhabditomorpha</taxon>
        <taxon>Rhabditoidea</taxon>
        <taxon>Rhabditidae</taxon>
        <taxon>Peloderinae</taxon>
        <taxon>Caenorhabditis</taxon>
    </lineage>
</organism>
<evidence type="ECO:0000313" key="2">
    <source>
        <dbReference type="EMBL" id="CAD6195759.1"/>
    </source>
</evidence>
<evidence type="ECO:0000313" key="3">
    <source>
        <dbReference type="Proteomes" id="UP000835052"/>
    </source>
</evidence>
<keyword evidence="3" id="KW-1185">Reference proteome</keyword>
<keyword evidence="1" id="KW-0732">Signal</keyword>
<gene>
    <name evidence="2" type="ORF">CAUJ_LOCUS11678</name>
</gene>
<protein>
    <submittedName>
        <fullName evidence="2">Uncharacterized protein</fullName>
    </submittedName>
</protein>
<reference evidence="2" key="1">
    <citation type="submission" date="2020-10" db="EMBL/GenBank/DDBJ databases">
        <authorList>
            <person name="Kikuchi T."/>
        </authorList>
    </citation>
    <scope>NUCLEOTIDE SEQUENCE</scope>
    <source>
        <strain evidence="2">NKZ352</strain>
    </source>
</reference>
<dbReference type="AlphaFoldDB" id="A0A8S1HIJ3"/>
<name>A0A8S1HIJ3_9PELO</name>
<sequence>MLLRSFVLLVVLLAVAVGAFSKNSLSKDKNTRSYSKHPISKRVLRFERSVTLDDLVSGNAEFPKPDELSYFNIDFAKIRPEIPSKTKTSSYGSLDYAPELEF</sequence>
<accession>A0A8S1HIJ3</accession>
<evidence type="ECO:0000256" key="1">
    <source>
        <dbReference type="SAM" id="SignalP"/>
    </source>
</evidence>
<proteinExistence type="predicted"/>
<comment type="caution">
    <text evidence="2">The sequence shown here is derived from an EMBL/GenBank/DDBJ whole genome shotgun (WGS) entry which is preliminary data.</text>
</comment>
<dbReference type="OrthoDB" id="5797228at2759"/>
<feature type="chain" id="PRO_5035783980" evidence="1">
    <location>
        <begin position="22"/>
        <end position="102"/>
    </location>
</feature>
<feature type="signal peptide" evidence="1">
    <location>
        <begin position="1"/>
        <end position="21"/>
    </location>
</feature>